<dbReference type="EMBL" id="AP027079">
    <property type="protein sequence ID" value="BDU69072.1"/>
    <property type="molecule type" value="Genomic_DNA"/>
</dbReference>
<keyword evidence="1" id="KW-0472">Membrane</keyword>
<dbReference type="PANTHER" id="PTHR34220">
    <property type="entry name" value="SENSOR HISTIDINE KINASE YPDA"/>
    <property type="match status" value="1"/>
</dbReference>
<dbReference type="Gene3D" id="3.30.565.10">
    <property type="entry name" value="Histidine kinase-like ATPase, C-terminal domain"/>
    <property type="match status" value="1"/>
</dbReference>
<evidence type="ECO:0000259" key="2">
    <source>
        <dbReference type="Pfam" id="PF06580"/>
    </source>
</evidence>
<dbReference type="InterPro" id="IPR050640">
    <property type="entry name" value="Bact_2-comp_sensor_kinase"/>
</dbReference>
<feature type="transmembrane region" description="Helical" evidence="1">
    <location>
        <begin position="111"/>
        <end position="130"/>
    </location>
</feature>
<reference evidence="4" key="1">
    <citation type="journal article" date="2023" name="Int. J. Syst. Evol. Microbiol.">
        <title>Mesoterricola silvestris gen. nov., sp. nov., Mesoterricola sediminis sp. nov., Geothrix oryzae sp. nov., Geothrix edaphica sp. nov., Geothrix rubra sp. nov., and Geothrix limicola sp. nov., six novel members of Acidobacteriota isolated from soils.</title>
        <authorList>
            <person name="Itoh H."/>
            <person name="Sugisawa Y."/>
            <person name="Mise K."/>
            <person name="Xu Z."/>
            <person name="Kuniyasu M."/>
            <person name="Ushijima N."/>
            <person name="Kawano K."/>
            <person name="Kobayashi E."/>
            <person name="Shiratori Y."/>
            <person name="Masuda Y."/>
            <person name="Senoo K."/>
        </authorList>
    </citation>
    <scope>NUCLEOTIDE SEQUENCE [LARGE SCALE GENOMIC DNA]</scope>
    <source>
        <strain evidence="4">Red222</strain>
    </source>
</reference>
<dbReference type="InterPro" id="IPR036890">
    <property type="entry name" value="HATPase_C_sf"/>
</dbReference>
<evidence type="ECO:0000313" key="3">
    <source>
        <dbReference type="EMBL" id="BDU69072.1"/>
    </source>
</evidence>
<evidence type="ECO:0000256" key="1">
    <source>
        <dbReference type="SAM" id="Phobius"/>
    </source>
</evidence>
<feature type="transmembrane region" description="Helical" evidence="1">
    <location>
        <begin position="82"/>
        <end position="105"/>
    </location>
</feature>
<feature type="transmembrane region" description="Helical" evidence="1">
    <location>
        <begin position="21"/>
        <end position="41"/>
    </location>
</feature>
<keyword evidence="4" id="KW-1185">Reference proteome</keyword>
<evidence type="ECO:0000313" key="4">
    <source>
        <dbReference type="Proteomes" id="UP001242010"/>
    </source>
</evidence>
<sequence>MSIPTHLVREQEQLRRERRGTWRWWFGRGAASSLLTLLHYVNGAGRWSWPMALGYGLACLSLCWLVSLVVESERRRIEKKRYWGPLGGGWSWAVSGYMGFAVYQMTSPGSWTHAQGAMSLLVFSLFCMALEYTESAKQAGFDLLEAREQALRAKLAPHFIFNTLNTLHAQIEQDPRGAQATTERLAQLFRQVIEASDQAVIPLKQELAFVEAYLGIEQARLGGRLRVVVGIPEELESAQVPPLSVQVLVENAIKHGVAPLERGGEVRLGAERKEGVLHVWVEDPGQGLSAHRGTGTALETLRQRLESPADLDMGMVEGRHRVGFLWRQA</sequence>
<keyword evidence="1" id="KW-0812">Transmembrane</keyword>
<protein>
    <recommendedName>
        <fullName evidence="2">Signal transduction histidine kinase internal region domain-containing protein</fullName>
    </recommendedName>
</protein>
<feature type="domain" description="Signal transduction histidine kinase internal region" evidence="2">
    <location>
        <begin position="148"/>
        <end position="225"/>
    </location>
</feature>
<dbReference type="Proteomes" id="UP001242010">
    <property type="component" value="Chromosome"/>
</dbReference>
<dbReference type="RefSeq" id="WP_286355702.1">
    <property type="nucleotide sequence ID" value="NZ_AP027079.1"/>
</dbReference>
<gene>
    <name evidence="3" type="ORF">GETHOR_11730</name>
</gene>
<accession>A0ABM8DQ54</accession>
<feature type="transmembrane region" description="Helical" evidence="1">
    <location>
        <begin position="47"/>
        <end position="70"/>
    </location>
</feature>
<dbReference type="PANTHER" id="PTHR34220:SF7">
    <property type="entry name" value="SENSOR HISTIDINE KINASE YPDA"/>
    <property type="match status" value="1"/>
</dbReference>
<dbReference type="SUPFAM" id="SSF55874">
    <property type="entry name" value="ATPase domain of HSP90 chaperone/DNA topoisomerase II/histidine kinase"/>
    <property type="match status" value="1"/>
</dbReference>
<dbReference type="Pfam" id="PF06580">
    <property type="entry name" value="His_kinase"/>
    <property type="match status" value="1"/>
</dbReference>
<dbReference type="InterPro" id="IPR010559">
    <property type="entry name" value="Sig_transdc_His_kin_internal"/>
</dbReference>
<name>A0ABM8DQ54_9BACT</name>
<organism evidence="3 4">
    <name type="scientific">Geothrix oryzae</name>
    <dbReference type="NCBI Taxonomy" id="2927975"/>
    <lineage>
        <taxon>Bacteria</taxon>
        <taxon>Pseudomonadati</taxon>
        <taxon>Acidobacteriota</taxon>
        <taxon>Holophagae</taxon>
        <taxon>Holophagales</taxon>
        <taxon>Holophagaceae</taxon>
        <taxon>Geothrix</taxon>
    </lineage>
</organism>
<keyword evidence="1" id="KW-1133">Transmembrane helix</keyword>
<proteinExistence type="predicted"/>